<dbReference type="InterPro" id="IPR003439">
    <property type="entry name" value="ABC_transporter-like_ATP-bd"/>
</dbReference>
<proteinExistence type="predicted"/>
<evidence type="ECO:0000256" key="1">
    <source>
        <dbReference type="ARBA" id="ARBA00022737"/>
    </source>
</evidence>
<keyword evidence="3" id="KW-0067">ATP-binding</keyword>
<dbReference type="GO" id="GO:0005524">
    <property type="term" value="F:ATP binding"/>
    <property type="evidence" value="ECO:0007669"/>
    <property type="project" value="UniProtKB-KW"/>
</dbReference>
<feature type="domain" description="ABC transporter" evidence="2">
    <location>
        <begin position="42"/>
        <end position="107"/>
    </location>
</feature>
<dbReference type="Pfam" id="PF00005">
    <property type="entry name" value="ABC_tran"/>
    <property type="match status" value="1"/>
</dbReference>
<evidence type="ECO:0000313" key="4">
    <source>
        <dbReference type="Proteomes" id="UP001162881"/>
    </source>
</evidence>
<gene>
    <name evidence="3" type="ORF">MTR62_21180</name>
</gene>
<keyword evidence="3" id="KW-0547">Nucleotide-binding</keyword>
<dbReference type="PANTHER" id="PTHR19211">
    <property type="entry name" value="ATP-BINDING TRANSPORT PROTEIN-RELATED"/>
    <property type="match status" value="1"/>
</dbReference>
<protein>
    <submittedName>
        <fullName evidence="3">ATP-binding cassette domain-containing protein</fullName>
    </submittedName>
</protein>
<accession>A0ABT0BJH2</accession>
<dbReference type="InterPro" id="IPR050611">
    <property type="entry name" value="ABCF"/>
</dbReference>
<dbReference type="Gene3D" id="3.40.50.300">
    <property type="entry name" value="P-loop containing nucleotide triphosphate hydrolases"/>
    <property type="match status" value="1"/>
</dbReference>
<dbReference type="SUPFAM" id="SSF52540">
    <property type="entry name" value="P-loop containing nucleoside triphosphate hydrolases"/>
    <property type="match status" value="1"/>
</dbReference>
<organism evidence="3 4">
    <name type="scientific">Novosphingobium organovorum</name>
    <dbReference type="NCBI Taxonomy" id="2930092"/>
    <lineage>
        <taxon>Bacteria</taxon>
        <taxon>Pseudomonadati</taxon>
        <taxon>Pseudomonadota</taxon>
        <taxon>Alphaproteobacteria</taxon>
        <taxon>Sphingomonadales</taxon>
        <taxon>Sphingomonadaceae</taxon>
        <taxon>Novosphingobium</taxon>
    </lineage>
</organism>
<dbReference type="EMBL" id="JALHLF010000271">
    <property type="protein sequence ID" value="MCJ2185179.1"/>
    <property type="molecule type" value="Genomic_DNA"/>
</dbReference>
<evidence type="ECO:0000313" key="3">
    <source>
        <dbReference type="EMBL" id="MCJ2185179.1"/>
    </source>
</evidence>
<feature type="non-terminal residue" evidence="3">
    <location>
        <position position="165"/>
    </location>
</feature>
<name>A0ABT0BJH2_9SPHN</name>
<dbReference type="RefSeq" id="WP_244024658.1">
    <property type="nucleotide sequence ID" value="NZ_JALHLF010000271.1"/>
</dbReference>
<dbReference type="Proteomes" id="UP001162881">
    <property type="component" value="Unassembled WGS sequence"/>
</dbReference>
<evidence type="ECO:0000259" key="2">
    <source>
        <dbReference type="Pfam" id="PF00005"/>
    </source>
</evidence>
<dbReference type="PANTHER" id="PTHR19211:SF6">
    <property type="entry name" value="BLL7188 PROTEIN"/>
    <property type="match status" value="1"/>
</dbReference>
<comment type="caution">
    <text evidence="3">The sequence shown here is derived from an EMBL/GenBank/DDBJ whole genome shotgun (WGS) entry which is preliminary data.</text>
</comment>
<keyword evidence="4" id="KW-1185">Reference proteome</keyword>
<keyword evidence="1" id="KW-0677">Repeat</keyword>
<dbReference type="InterPro" id="IPR027417">
    <property type="entry name" value="P-loop_NTPase"/>
</dbReference>
<feature type="non-terminal residue" evidence="3">
    <location>
        <position position="1"/>
    </location>
</feature>
<sequence length="165" mass="17320">CVVRAGRVGLLEQDWDGRRALGDVLGVAPGLARLARIVAGEGDEADFAEADWTLEARIAEALVEVGLAGLALDRRVASLSGGERTRVALARLLIERPDLLLLDEPTNNLDAAGRALVLRVLEGWHGGVLVASHDRALLAGMDRIVALSGTATRVVTGGWSAFVAV</sequence>
<reference evidence="3" key="1">
    <citation type="submission" date="2022-03" db="EMBL/GenBank/DDBJ databases">
        <title>Identification of a novel bacterium isolated from mangrove sediments.</title>
        <authorList>
            <person name="Pan X."/>
        </authorList>
    </citation>
    <scope>NUCLEOTIDE SEQUENCE</scope>
    <source>
        <strain evidence="3">B1949</strain>
    </source>
</reference>